<dbReference type="Gene3D" id="3.30.1490.360">
    <property type="match status" value="1"/>
</dbReference>
<evidence type="ECO:0000259" key="5">
    <source>
        <dbReference type="Pfam" id="PF22671"/>
    </source>
</evidence>
<name>A0A174R3H8_9FIRM</name>
<dbReference type="Pfam" id="PF22671">
    <property type="entry name" value="Gp18_domIII_N"/>
    <property type="match status" value="1"/>
</dbReference>
<evidence type="ECO:0000256" key="1">
    <source>
        <dbReference type="ARBA" id="ARBA00008005"/>
    </source>
</evidence>
<dbReference type="Gene3D" id="3.30.1370.220">
    <property type="match status" value="1"/>
</dbReference>
<evidence type="ECO:0000313" key="7">
    <source>
        <dbReference type="EMBL" id="RGE66941.1"/>
    </source>
</evidence>
<evidence type="ECO:0000313" key="9">
    <source>
        <dbReference type="Proteomes" id="UP000260828"/>
    </source>
</evidence>
<evidence type="ECO:0000259" key="2">
    <source>
        <dbReference type="Pfam" id="PF04984"/>
    </source>
</evidence>
<protein>
    <submittedName>
        <fullName evidence="7">Phage tail protein</fullName>
    </submittedName>
    <submittedName>
        <fullName evidence="6">Phage tail sheath protein</fullName>
    </submittedName>
</protein>
<dbReference type="InterPro" id="IPR035089">
    <property type="entry name" value="Phage_sheath_subtilisin"/>
</dbReference>
<evidence type="ECO:0000313" key="6">
    <source>
        <dbReference type="EMBL" id="CUP79984.1"/>
    </source>
</evidence>
<feature type="domain" description="Tail sheath protein subtilisin-like" evidence="2">
    <location>
        <begin position="186"/>
        <end position="330"/>
    </location>
</feature>
<evidence type="ECO:0000313" key="8">
    <source>
        <dbReference type="Proteomes" id="UP000095765"/>
    </source>
</evidence>
<dbReference type="Pfam" id="PF17482">
    <property type="entry name" value="Phage_sheath_1C"/>
    <property type="match status" value="1"/>
</dbReference>
<feature type="domain" description="Tail sheath protein Gp18-like" evidence="5">
    <location>
        <begin position="35"/>
        <end position="84"/>
    </location>
</feature>
<dbReference type="Proteomes" id="UP000260828">
    <property type="component" value="Unassembled WGS sequence"/>
</dbReference>
<dbReference type="Pfam" id="PF17481">
    <property type="entry name" value="Phage_sheath_domII"/>
    <property type="match status" value="1"/>
</dbReference>
<reference evidence="6 8" key="1">
    <citation type="submission" date="2015-09" db="EMBL/GenBank/DDBJ databases">
        <authorList>
            <consortium name="Pathogen Informatics"/>
        </authorList>
    </citation>
    <scope>NUCLEOTIDE SEQUENCE [LARGE SCALE GENOMIC DNA]</scope>
    <source>
        <strain evidence="6 8">2789STDY5834939</strain>
    </source>
</reference>
<evidence type="ECO:0000259" key="4">
    <source>
        <dbReference type="Pfam" id="PF17482"/>
    </source>
</evidence>
<evidence type="ECO:0000259" key="3">
    <source>
        <dbReference type="Pfam" id="PF17481"/>
    </source>
</evidence>
<proteinExistence type="inferred from homology"/>
<dbReference type="Gene3D" id="3.40.50.11790">
    <property type="match status" value="1"/>
</dbReference>
<reference evidence="7 9" key="2">
    <citation type="submission" date="2018-08" db="EMBL/GenBank/DDBJ databases">
        <title>A genome reference for cultivated species of the human gut microbiota.</title>
        <authorList>
            <person name="Zou Y."/>
            <person name="Xue W."/>
            <person name="Luo G."/>
        </authorList>
    </citation>
    <scope>NUCLEOTIDE SEQUENCE [LARGE SCALE GENOMIC DNA]</scope>
    <source>
        <strain evidence="7 9">TF05-12AC</strain>
    </source>
</reference>
<gene>
    <name evidence="7" type="ORF">DXC40_11940</name>
    <name evidence="6" type="ORF">ERS852551_01996</name>
</gene>
<dbReference type="Gene3D" id="2.60.40.4290">
    <property type="match status" value="1"/>
</dbReference>
<feature type="domain" description="Tail sheath protein C-terminal" evidence="4">
    <location>
        <begin position="339"/>
        <end position="436"/>
    </location>
</feature>
<accession>A0A174R3H8</accession>
<dbReference type="EMBL" id="QVME01000006">
    <property type="protein sequence ID" value="RGE66941.1"/>
    <property type="molecule type" value="Genomic_DNA"/>
</dbReference>
<dbReference type="AlphaFoldDB" id="A0A174R3H8"/>
<comment type="similarity">
    <text evidence="1">Belongs to the myoviridae tail sheath protein family.</text>
</comment>
<dbReference type="GeneID" id="72463968"/>
<dbReference type="Gene3D" id="3.30.360.90">
    <property type="match status" value="1"/>
</dbReference>
<organism evidence="6 8">
    <name type="scientific">Anaerotruncus colihominis</name>
    <dbReference type="NCBI Taxonomy" id="169435"/>
    <lineage>
        <taxon>Bacteria</taxon>
        <taxon>Bacillati</taxon>
        <taxon>Bacillota</taxon>
        <taxon>Clostridia</taxon>
        <taxon>Eubacteriales</taxon>
        <taxon>Oscillospiraceae</taxon>
        <taxon>Anaerotruncus</taxon>
    </lineage>
</organism>
<dbReference type="Proteomes" id="UP000095765">
    <property type="component" value="Unassembled WGS sequence"/>
</dbReference>
<sequence>MALGGGTFTTMNKILPGTYINFVSAPRASAALSDRGIAAMPAEFDWGPEGAVFAVESGEFEKRSLELFGYPYTHEKLKGLRDLFRNIRKGYFYRLNTGGEPAKNDFATALHPGTRGNSLRIVIEAAEASTEETPVYDVSTWMDDTRIDLQTVKTAAQLHDNAFVRFQAEATLAATAGANLTGGTDGTAGDAAYQTFLDQIEPYTFHALGCLSDKPAVKALFTAFTKRMRDESGVKFQTVLHRYGQADYEGVISVENGLTGAADDTSAVWWTTGAQAGCAVNKSLTNRVYDGEFEIDTQYTQAQLEEGIQSGGFLLHRVGDETRVLTDINTFVSATEERSSDFGSNQTIRVLDQIGNDIAALFNTKYNGQVPNDAAGRVSLWNDIVRHHQQLQTLRAIQTFEPENVTVEAGDTKKAVVVTDRVTPVNAMEQLYMVCVVA</sequence>
<feature type="domain" description="Phage tail sheath protein-like beta-sandwich" evidence="3">
    <location>
        <begin position="107"/>
        <end position="185"/>
    </location>
</feature>
<dbReference type="InterPro" id="IPR035326">
    <property type="entry name" value="Beta_sandwich_Seath"/>
</dbReference>
<dbReference type="InterPro" id="IPR020287">
    <property type="entry name" value="Tail_sheath_C"/>
</dbReference>
<dbReference type="OrthoDB" id="89060at2"/>
<dbReference type="EMBL" id="CZBE01000012">
    <property type="protein sequence ID" value="CUP79984.1"/>
    <property type="molecule type" value="Genomic_DNA"/>
</dbReference>
<dbReference type="RefSeq" id="WP_006875059.1">
    <property type="nucleotide sequence ID" value="NZ_CABIWA010000014.1"/>
</dbReference>
<dbReference type="Pfam" id="PF04984">
    <property type="entry name" value="Phage_sheath_1"/>
    <property type="match status" value="1"/>
</dbReference>
<dbReference type="InterPro" id="IPR054564">
    <property type="entry name" value="Gp18_domIII_N"/>
</dbReference>